<protein>
    <recommendedName>
        <fullName evidence="4">RlpA-like protein double-psi beta-barrel domain-containing protein</fullName>
    </recommendedName>
</protein>
<dbReference type="Proteomes" id="UP001176517">
    <property type="component" value="Unassembled WGS sequence"/>
</dbReference>
<dbReference type="EMBL" id="JAPDMZ010000032">
    <property type="protein sequence ID" value="KAK0554942.1"/>
    <property type="molecule type" value="Genomic_DNA"/>
</dbReference>
<feature type="chain" id="PRO_5042872578" description="RlpA-like protein double-psi beta-barrel domain-containing protein" evidence="1">
    <location>
        <begin position="19"/>
        <end position="167"/>
    </location>
</feature>
<gene>
    <name evidence="2" type="ORF">OC846_001892</name>
</gene>
<dbReference type="InterPro" id="IPR036908">
    <property type="entry name" value="RlpA-like_sf"/>
</dbReference>
<evidence type="ECO:0000313" key="2">
    <source>
        <dbReference type="EMBL" id="KAK0554942.1"/>
    </source>
</evidence>
<proteinExistence type="predicted"/>
<evidence type="ECO:0000313" key="3">
    <source>
        <dbReference type="Proteomes" id="UP001176517"/>
    </source>
</evidence>
<organism evidence="2 3">
    <name type="scientific">Tilletia horrida</name>
    <dbReference type="NCBI Taxonomy" id="155126"/>
    <lineage>
        <taxon>Eukaryota</taxon>
        <taxon>Fungi</taxon>
        <taxon>Dikarya</taxon>
        <taxon>Basidiomycota</taxon>
        <taxon>Ustilaginomycotina</taxon>
        <taxon>Exobasidiomycetes</taxon>
        <taxon>Tilletiales</taxon>
        <taxon>Tilletiaceae</taxon>
        <taxon>Tilletia</taxon>
    </lineage>
</organism>
<dbReference type="AlphaFoldDB" id="A0AAN6JZG0"/>
<comment type="caution">
    <text evidence="2">The sequence shown here is derived from an EMBL/GenBank/DDBJ whole genome shotgun (WGS) entry which is preliminary data.</text>
</comment>
<dbReference type="Gene3D" id="2.40.40.10">
    <property type="entry name" value="RlpA-like domain"/>
    <property type="match status" value="1"/>
</dbReference>
<accession>A0AAN6JZG0</accession>
<dbReference type="CDD" id="cd22191">
    <property type="entry name" value="DPBB_RlpA_EXP_N-like"/>
    <property type="match status" value="1"/>
</dbReference>
<evidence type="ECO:0008006" key="4">
    <source>
        <dbReference type="Google" id="ProtNLM"/>
    </source>
</evidence>
<dbReference type="SUPFAM" id="SSF50685">
    <property type="entry name" value="Barwin-like endoglucanases"/>
    <property type="match status" value="1"/>
</dbReference>
<keyword evidence="1" id="KW-0732">Signal</keyword>
<sequence>MKFFFATILLLGAAGALAQEGWTPSTVAGKPKLNNPRDTSFPVCDKHNGYNSPQIRTTSFPVKYIPDNANPQAGACGGTYGGDAPGICIKPGFVHSGFANHCGAAVELRYNGITLKGKVVDVCGADAGSTMGCNDLFLTQAAFLKFGGDTAVGQLPGKVEWKFIELN</sequence>
<name>A0AAN6JZG0_9BASI</name>
<feature type="signal peptide" evidence="1">
    <location>
        <begin position="1"/>
        <end position="18"/>
    </location>
</feature>
<keyword evidence="3" id="KW-1185">Reference proteome</keyword>
<evidence type="ECO:0000256" key="1">
    <source>
        <dbReference type="SAM" id="SignalP"/>
    </source>
</evidence>
<reference evidence="2" key="1">
    <citation type="journal article" date="2023" name="PhytoFront">
        <title>Draft Genome Resources of Seven Strains of Tilletia horrida, Causal Agent of Kernel Smut of Rice.</title>
        <authorList>
            <person name="Khanal S."/>
            <person name="Antony Babu S."/>
            <person name="Zhou X.G."/>
        </authorList>
    </citation>
    <scope>NUCLEOTIDE SEQUENCE</scope>
    <source>
        <strain evidence="2">TX6</strain>
    </source>
</reference>